<evidence type="ECO:0000256" key="1">
    <source>
        <dbReference type="SAM" id="MobiDB-lite"/>
    </source>
</evidence>
<gene>
    <name evidence="2" type="ORF">SVUK_LOCUS17771</name>
</gene>
<feature type="compositionally biased region" description="Basic and acidic residues" evidence="1">
    <location>
        <begin position="135"/>
        <end position="148"/>
    </location>
</feature>
<feature type="compositionally biased region" description="Basic and acidic residues" evidence="1">
    <location>
        <begin position="222"/>
        <end position="233"/>
    </location>
</feature>
<name>A0A3P7JPG9_STRVU</name>
<dbReference type="OrthoDB" id="5876560at2759"/>
<dbReference type="AlphaFoldDB" id="A0A3P7JPG9"/>
<evidence type="ECO:0000313" key="3">
    <source>
        <dbReference type="Proteomes" id="UP000270094"/>
    </source>
</evidence>
<accession>A0A3P7JPG9</accession>
<reference evidence="2 3" key="1">
    <citation type="submission" date="2018-11" db="EMBL/GenBank/DDBJ databases">
        <authorList>
            <consortium name="Pathogen Informatics"/>
        </authorList>
    </citation>
    <scope>NUCLEOTIDE SEQUENCE [LARGE SCALE GENOMIC DNA]</scope>
</reference>
<evidence type="ECO:0000313" key="2">
    <source>
        <dbReference type="EMBL" id="VDM82773.1"/>
    </source>
</evidence>
<dbReference type="EMBL" id="UYYB01119330">
    <property type="protein sequence ID" value="VDM82773.1"/>
    <property type="molecule type" value="Genomic_DNA"/>
</dbReference>
<feature type="region of interest" description="Disordered" evidence="1">
    <location>
        <begin position="190"/>
        <end position="263"/>
    </location>
</feature>
<feature type="region of interest" description="Disordered" evidence="1">
    <location>
        <begin position="125"/>
        <end position="148"/>
    </location>
</feature>
<organism evidence="2 3">
    <name type="scientific">Strongylus vulgaris</name>
    <name type="common">Blood worm</name>
    <dbReference type="NCBI Taxonomy" id="40348"/>
    <lineage>
        <taxon>Eukaryota</taxon>
        <taxon>Metazoa</taxon>
        <taxon>Ecdysozoa</taxon>
        <taxon>Nematoda</taxon>
        <taxon>Chromadorea</taxon>
        <taxon>Rhabditida</taxon>
        <taxon>Rhabditina</taxon>
        <taxon>Rhabditomorpha</taxon>
        <taxon>Strongyloidea</taxon>
        <taxon>Strongylidae</taxon>
        <taxon>Strongylus</taxon>
    </lineage>
</organism>
<keyword evidence="3" id="KW-1185">Reference proteome</keyword>
<sequence length="263" mass="29577">MGLHDKIYQEMQKKSQGMEFNVPSRPIWTAITPTPETPGNYDHDAIFQENLRKIQEMQTTTAAPLNPSTEKLAEIKQVESDNVFRDILSVFDDAEKKEEAVVESDNVFRDILSVFDDAEKKEEAVSTTTETVLKASEDDKSTEAPKLLKEPVSDVVDSAAQVEASTEIFKAEDIPKPEENIFKIVEEAKPEMNIFKPEQPKPEDIHVPDPDEDEGPPGPVVVEDRFPRIEDRTTVPVEASTAVTPEQETDEDMEHDPLAAFLR</sequence>
<proteinExistence type="predicted"/>
<dbReference type="Proteomes" id="UP000270094">
    <property type="component" value="Unassembled WGS sequence"/>
</dbReference>
<feature type="compositionally biased region" description="Basic and acidic residues" evidence="1">
    <location>
        <begin position="198"/>
        <end position="209"/>
    </location>
</feature>
<protein>
    <submittedName>
        <fullName evidence="2">Uncharacterized protein</fullName>
    </submittedName>
</protein>